<protein>
    <submittedName>
        <fullName evidence="2">Uncharacterized protein</fullName>
    </submittedName>
</protein>
<dbReference type="WBParaSite" id="nRc.2.0.1.t40700-RA">
    <property type="protein sequence ID" value="nRc.2.0.1.t40700-RA"/>
    <property type="gene ID" value="nRc.2.0.1.g40700"/>
</dbReference>
<sequence length="84" mass="9527">MFLKTIEKQNEHDICITKIHNGTGFLVIVFLAGIDGFIEVQFDRFIHFELGLHQDVLGQQSGPRRAGGFNKIVIEHFLNMAAED</sequence>
<evidence type="ECO:0000313" key="1">
    <source>
        <dbReference type="Proteomes" id="UP000887565"/>
    </source>
</evidence>
<keyword evidence="1" id="KW-1185">Reference proteome</keyword>
<accession>A0A915KRI1</accession>
<name>A0A915KRI1_ROMCU</name>
<organism evidence="1 2">
    <name type="scientific">Romanomermis culicivorax</name>
    <name type="common">Nematode worm</name>
    <dbReference type="NCBI Taxonomy" id="13658"/>
    <lineage>
        <taxon>Eukaryota</taxon>
        <taxon>Metazoa</taxon>
        <taxon>Ecdysozoa</taxon>
        <taxon>Nematoda</taxon>
        <taxon>Enoplea</taxon>
        <taxon>Dorylaimia</taxon>
        <taxon>Mermithida</taxon>
        <taxon>Mermithoidea</taxon>
        <taxon>Mermithidae</taxon>
        <taxon>Romanomermis</taxon>
    </lineage>
</organism>
<proteinExistence type="predicted"/>
<reference evidence="2" key="1">
    <citation type="submission" date="2022-11" db="UniProtKB">
        <authorList>
            <consortium name="WormBaseParasite"/>
        </authorList>
    </citation>
    <scope>IDENTIFICATION</scope>
</reference>
<dbReference type="AlphaFoldDB" id="A0A915KRI1"/>
<dbReference type="Proteomes" id="UP000887565">
    <property type="component" value="Unplaced"/>
</dbReference>
<evidence type="ECO:0000313" key="2">
    <source>
        <dbReference type="WBParaSite" id="nRc.2.0.1.t40700-RA"/>
    </source>
</evidence>